<protein>
    <submittedName>
        <fullName evidence="1">Uncharacterized protein</fullName>
    </submittedName>
</protein>
<sequence length="72" mass="7923">MHDGQESTIMDAEEFAFDFEHDVTIDVGDSKASLGYGHDLSDDGWIYWLRITVLRPNHRDGLGTSLGGGISP</sequence>
<evidence type="ECO:0000313" key="1">
    <source>
        <dbReference type="EMBL" id="KAK8596722.1"/>
    </source>
</evidence>
<dbReference type="Proteomes" id="UP001472677">
    <property type="component" value="Unassembled WGS sequence"/>
</dbReference>
<comment type="caution">
    <text evidence="1">The sequence shown here is derived from an EMBL/GenBank/DDBJ whole genome shotgun (WGS) entry which is preliminary data.</text>
</comment>
<name>A0ABR2G9G4_9ROSI</name>
<gene>
    <name evidence="1" type="ORF">V6N12_065202</name>
</gene>
<reference evidence="1 2" key="1">
    <citation type="journal article" date="2024" name="G3 (Bethesda)">
        <title>Genome assembly of Hibiscus sabdariffa L. provides insights into metabolisms of medicinal natural products.</title>
        <authorList>
            <person name="Kim T."/>
        </authorList>
    </citation>
    <scope>NUCLEOTIDE SEQUENCE [LARGE SCALE GENOMIC DNA]</scope>
    <source>
        <strain evidence="1">TK-2024</strain>
        <tissue evidence="1">Old leaves</tissue>
    </source>
</reference>
<organism evidence="1 2">
    <name type="scientific">Hibiscus sabdariffa</name>
    <name type="common">roselle</name>
    <dbReference type="NCBI Taxonomy" id="183260"/>
    <lineage>
        <taxon>Eukaryota</taxon>
        <taxon>Viridiplantae</taxon>
        <taxon>Streptophyta</taxon>
        <taxon>Embryophyta</taxon>
        <taxon>Tracheophyta</taxon>
        <taxon>Spermatophyta</taxon>
        <taxon>Magnoliopsida</taxon>
        <taxon>eudicotyledons</taxon>
        <taxon>Gunneridae</taxon>
        <taxon>Pentapetalae</taxon>
        <taxon>rosids</taxon>
        <taxon>malvids</taxon>
        <taxon>Malvales</taxon>
        <taxon>Malvaceae</taxon>
        <taxon>Malvoideae</taxon>
        <taxon>Hibiscus</taxon>
    </lineage>
</organism>
<keyword evidence="2" id="KW-1185">Reference proteome</keyword>
<proteinExistence type="predicted"/>
<accession>A0ABR2G9G4</accession>
<dbReference type="EMBL" id="JBBPBM010000002">
    <property type="protein sequence ID" value="KAK8596722.1"/>
    <property type="molecule type" value="Genomic_DNA"/>
</dbReference>
<evidence type="ECO:0000313" key="2">
    <source>
        <dbReference type="Proteomes" id="UP001472677"/>
    </source>
</evidence>